<keyword evidence="4 7" id="KW-0863">Zinc-finger</keyword>
<evidence type="ECO:0000256" key="3">
    <source>
        <dbReference type="ARBA" id="ARBA00022737"/>
    </source>
</evidence>
<dbReference type="GO" id="GO:0005634">
    <property type="term" value="C:nucleus"/>
    <property type="evidence" value="ECO:0007669"/>
    <property type="project" value="UniProtKB-SubCell"/>
</dbReference>
<dbReference type="GO" id="GO:0000981">
    <property type="term" value="F:DNA-binding transcription factor activity, RNA polymerase II-specific"/>
    <property type="evidence" value="ECO:0007669"/>
    <property type="project" value="TreeGrafter"/>
</dbReference>
<dbReference type="Proteomes" id="UP000242638">
    <property type="component" value="Unassembled WGS sequence"/>
</dbReference>
<evidence type="ECO:0000313" key="10">
    <source>
        <dbReference type="Ensembl" id="ENSPREP00000005008.1"/>
    </source>
</evidence>
<dbReference type="FunFam" id="3.30.160.60:FF:001177">
    <property type="entry name" value="Zinc finger protein 33A"/>
    <property type="match status" value="1"/>
</dbReference>
<feature type="domain" description="C2H2-type" evidence="9">
    <location>
        <begin position="272"/>
        <end position="299"/>
    </location>
</feature>
<evidence type="ECO:0000259" key="9">
    <source>
        <dbReference type="PROSITE" id="PS50157"/>
    </source>
</evidence>
<evidence type="ECO:0000313" key="11">
    <source>
        <dbReference type="Proteomes" id="UP000242638"/>
    </source>
</evidence>
<reference evidence="10" key="3">
    <citation type="submission" date="2025-09" db="UniProtKB">
        <authorList>
            <consortium name="Ensembl"/>
        </authorList>
    </citation>
    <scope>IDENTIFICATION</scope>
    <source>
        <strain evidence="10">Guanapo</strain>
    </source>
</reference>
<evidence type="ECO:0000256" key="8">
    <source>
        <dbReference type="SAM" id="MobiDB-lite"/>
    </source>
</evidence>
<dbReference type="SMART" id="SM00355">
    <property type="entry name" value="ZnF_C2H2"/>
    <property type="match status" value="6"/>
</dbReference>
<feature type="region of interest" description="Disordered" evidence="8">
    <location>
        <begin position="1"/>
        <end position="28"/>
    </location>
</feature>
<evidence type="ECO:0000256" key="7">
    <source>
        <dbReference type="PROSITE-ProRule" id="PRU00042"/>
    </source>
</evidence>
<feature type="domain" description="C2H2-type" evidence="9">
    <location>
        <begin position="188"/>
        <end position="215"/>
    </location>
</feature>
<dbReference type="FunFam" id="3.30.160.60:FF:000446">
    <property type="entry name" value="Zinc finger protein"/>
    <property type="match status" value="1"/>
</dbReference>
<keyword evidence="3" id="KW-0677">Repeat</keyword>
<protein>
    <recommendedName>
        <fullName evidence="9">C2H2-type domain-containing protein</fullName>
    </recommendedName>
</protein>
<dbReference type="InterPro" id="IPR013087">
    <property type="entry name" value="Znf_C2H2_type"/>
</dbReference>
<dbReference type="GO" id="GO:0008270">
    <property type="term" value="F:zinc ion binding"/>
    <property type="evidence" value="ECO:0007669"/>
    <property type="project" value="UniProtKB-KW"/>
</dbReference>
<dbReference type="PANTHER" id="PTHR23226">
    <property type="entry name" value="ZINC FINGER AND SCAN DOMAIN-CONTAINING"/>
    <property type="match status" value="1"/>
</dbReference>
<accession>A0A3P9N663</accession>
<proteinExistence type="predicted"/>
<evidence type="ECO:0000256" key="2">
    <source>
        <dbReference type="ARBA" id="ARBA00022723"/>
    </source>
</evidence>
<dbReference type="AlphaFoldDB" id="A0A3P9N663"/>
<keyword evidence="11" id="KW-1185">Reference proteome</keyword>
<evidence type="ECO:0000256" key="1">
    <source>
        <dbReference type="ARBA" id="ARBA00004123"/>
    </source>
</evidence>
<feature type="region of interest" description="Disordered" evidence="8">
    <location>
        <begin position="100"/>
        <end position="123"/>
    </location>
</feature>
<feature type="domain" description="C2H2-type" evidence="9">
    <location>
        <begin position="216"/>
        <end position="243"/>
    </location>
</feature>
<evidence type="ECO:0000256" key="4">
    <source>
        <dbReference type="ARBA" id="ARBA00022771"/>
    </source>
</evidence>
<keyword evidence="6" id="KW-0539">Nucleus</keyword>
<reference evidence="11" key="1">
    <citation type="submission" date="2013-11" db="EMBL/GenBank/DDBJ databases">
        <title>The genomic landscape of the Guanapo guppy.</title>
        <authorList>
            <person name="Kuenstner A."/>
            <person name="Dreyer C."/>
        </authorList>
    </citation>
    <scope>NUCLEOTIDE SEQUENCE</scope>
    <source>
        <strain evidence="11">Guanapo</strain>
    </source>
</reference>
<dbReference type="PROSITE" id="PS50157">
    <property type="entry name" value="ZINC_FINGER_C2H2_2"/>
    <property type="match status" value="6"/>
</dbReference>
<reference evidence="10" key="2">
    <citation type="submission" date="2025-08" db="UniProtKB">
        <authorList>
            <consortium name="Ensembl"/>
        </authorList>
    </citation>
    <scope>IDENTIFICATION</scope>
    <source>
        <strain evidence="10">Guanapo</strain>
    </source>
</reference>
<dbReference type="InterPro" id="IPR036236">
    <property type="entry name" value="Znf_C2H2_sf"/>
</dbReference>
<organism evidence="10 11">
    <name type="scientific">Poecilia reticulata</name>
    <name type="common">Guppy</name>
    <name type="synonym">Acanthophacelus reticulatus</name>
    <dbReference type="NCBI Taxonomy" id="8081"/>
    <lineage>
        <taxon>Eukaryota</taxon>
        <taxon>Metazoa</taxon>
        <taxon>Chordata</taxon>
        <taxon>Craniata</taxon>
        <taxon>Vertebrata</taxon>
        <taxon>Euteleostomi</taxon>
        <taxon>Actinopterygii</taxon>
        <taxon>Neopterygii</taxon>
        <taxon>Teleostei</taxon>
        <taxon>Neoteleostei</taxon>
        <taxon>Acanthomorphata</taxon>
        <taxon>Ovalentaria</taxon>
        <taxon>Atherinomorphae</taxon>
        <taxon>Cyprinodontiformes</taxon>
        <taxon>Poeciliidae</taxon>
        <taxon>Poeciliinae</taxon>
        <taxon>Poecilia</taxon>
    </lineage>
</organism>
<dbReference type="PANTHER" id="PTHR23226:SF416">
    <property type="entry name" value="FI01424P"/>
    <property type="match status" value="1"/>
</dbReference>
<dbReference type="OMA" id="ASPHEND"/>
<dbReference type="GeneTree" id="ENSGT00950000182774"/>
<dbReference type="PROSITE" id="PS00028">
    <property type="entry name" value="ZINC_FINGER_C2H2_1"/>
    <property type="match status" value="6"/>
</dbReference>
<evidence type="ECO:0000256" key="5">
    <source>
        <dbReference type="ARBA" id="ARBA00022833"/>
    </source>
</evidence>
<feature type="region of interest" description="Disordered" evidence="8">
    <location>
        <begin position="49"/>
        <end position="85"/>
    </location>
</feature>
<feature type="domain" description="C2H2-type" evidence="9">
    <location>
        <begin position="244"/>
        <end position="271"/>
    </location>
</feature>
<dbReference type="Pfam" id="PF00096">
    <property type="entry name" value="zf-C2H2"/>
    <property type="match status" value="5"/>
</dbReference>
<keyword evidence="2" id="KW-0479">Metal-binding</keyword>
<dbReference type="FunFam" id="3.30.160.60:FF:002343">
    <property type="entry name" value="Zinc finger protein 33A"/>
    <property type="match status" value="1"/>
</dbReference>
<sequence length="311" mass="34857">VVMQFQSSPAGGGNGPTKTQLTGGQEDLESKWIKEKEEPDSILVVEVKEETDSSSWIKHEQQKLEHFPTGQDQKDGGSSEEGEQLVQEQTVALMETPLQEDGEQLQPVSPLQTPRHQGSEPNAEECQNYSSLTCDVCGKTFKSKYNSQVHHRMHLGLKPFVCTICGKGFSQKTHLKGHISVHTGEWPFYCKICGRGCVDRRRLNNHMRTHCGEKSFTCEICGIGFTLLSSLNSHLRKHNRETLFSCPTCGQIFTRKISLRAHMWVHTGEKPFSCTECGVKFSTANGMYRHKKSHKDEETNLVTAGSASVCW</sequence>
<dbReference type="GO" id="GO:0000978">
    <property type="term" value="F:RNA polymerase II cis-regulatory region sequence-specific DNA binding"/>
    <property type="evidence" value="ECO:0007669"/>
    <property type="project" value="TreeGrafter"/>
</dbReference>
<feature type="compositionally biased region" description="Polar residues" evidence="8">
    <location>
        <begin position="106"/>
        <end position="123"/>
    </location>
</feature>
<name>A0A3P9N663_POERE</name>
<dbReference type="FunFam" id="3.30.160.60:FF:000065">
    <property type="entry name" value="B-cell CLL/lymphoma 6, member B"/>
    <property type="match status" value="1"/>
</dbReference>
<feature type="compositionally biased region" description="Basic and acidic residues" evidence="8">
    <location>
        <begin position="49"/>
        <end position="77"/>
    </location>
</feature>
<keyword evidence="5" id="KW-0862">Zinc</keyword>
<feature type="domain" description="C2H2-type" evidence="9">
    <location>
        <begin position="132"/>
        <end position="159"/>
    </location>
</feature>
<dbReference type="FunFam" id="3.30.160.60:FF:000100">
    <property type="entry name" value="Zinc finger 45-like"/>
    <property type="match status" value="1"/>
</dbReference>
<dbReference type="SUPFAM" id="SSF57667">
    <property type="entry name" value="beta-beta-alpha zinc fingers"/>
    <property type="match status" value="3"/>
</dbReference>
<dbReference type="Bgee" id="ENSPREG00000003511">
    <property type="expression patterns" value="Expressed in head"/>
</dbReference>
<dbReference type="Gene3D" id="3.30.160.60">
    <property type="entry name" value="Classic Zinc Finger"/>
    <property type="match status" value="6"/>
</dbReference>
<dbReference type="Pfam" id="PF13912">
    <property type="entry name" value="zf-C2H2_6"/>
    <property type="match status" value="1"/>
</dbReference>
<evidence type="ECO:0000256" key="6">
    <source>
        <dbReference type="ARBA" id="ARBA00023242"/>
    </source>
</evidence>
<feature type="domain" description="C2H2-type" evidence="9">
    <location>
        <begin position="160"/>
        <end position="187"/>
    </location>
</feature>
<comment type="subcellular location">
    <subcellularLocation>
        <location evidence="1">Nucleus</location>
    </subcellularLocation>
</comment>
<dbReference type="Ensembl" id="ENSPRET00000005076.1">
    <property type="protein sequence ID" value="ENSPREP00000005008.1"/>
    <property type="gene ID" value="ENSPREG00000003511.1"/>
</dbReference>